<feature type="transmembrane region" description="Helical" evidence="1">
    <location>
        <begin position="231"/>
        <end position="249"/>
    </location>
</feature>
<proteinExistence type="predicted"/>
<accession>A0A6C0DRE2</accession>
<organism evidence="2">
    <name type="scientific">viral metagenome</name>
    <dbReference type="NCBI Taxonomy" id="1070528"/>
    <lineage>
        <taxon>unclassified sequences</taxon>
        <taxon>metagenomes</taxon>
        <taxon>organismal metagenomes</taxon>
    </lineage>
</organism>
<reference evidence="2" key="1">
    <citation type="journal article" date="2020" name="Nature">
        <title>Giant virus diversity and host interactions through global metagenomics.</title>
        <authorList>
            <person name="Schulz F."/>
            <person name="Roux S."/>
            <person name="Paez-Espino D."/>
            <person name="Jungbluth S."/>
            <person name="Walsh D.A."/>
            <person name="Denef V.J."/>
            <person name="McMahon K.D."/>
            <person name="Konstantinidis K.T."/>
            <person name="Eloe-Fadrosh E.A."/>
            <person name="Kyrpides N.C."/>
            <person name="Woyke T."/>
        </authorList>
    </citation>
    <scope>NUCLEOTIDE SEQUENCE</scope>
    <source>
        <strain evidence="2">GVMAG-M-3300023174-57</strain>
    </source>
</reference>
<sequence length="300" mass="33369">MDQIRKMVDEGIILNFDACVQNSRVKALVPDQSPAGSNTRNGLCAPFYKTGSWRGGISPGVDDRKDTIQSEWTQERTNQFTAIREQIVSNFNNAVTTINSRTAAAALDYPGAANEIAQAKQTAVNSISRLAAEGTQIGTFVTSMQQSQSGELMMNVAEKEAAIRKMEHENKAYRFQEEASKERTEGVYNKYEGNQHDVVFSYAPFEVSWSAWYSWAPYNPYVNLNPMSRSGLLFLAFFFGFLAVMAIGVKAFTTYTKFAATAGIMFNPPTFFSNPFKQPSLASRASALLPGRRAPDIFRY</sequence>
<keyword evidence="1" id="KW-1133">Transmembrane helix</keyword>
<protein>
    <submittedName>
        <fullName evidence="2">Uncharacterized protein</fullName>
    </submittedName>
</protein>
<keyword evidence="1" id="KW-0472">Membrane</keyword>
<name>A0A6C0DRE2_9ZZZZ</name>
<dbReference type="EMBL" id="MN739664">
    <property type="protein sequence ID" value="QHT19237.1"/>
    <property type="molecule type" value="Genomic_DNA"/>
</dbReference>
<keyword evidence="1" id="KW-0812">Transmembrane</keyword>
<evidence type="ECO:0000256" key="1">
    <source>
        <dbReference type="SAM" id="Phobius"/>
    </source>
</evidence>
<dbReference type="AlphaFoldDB" id="A0A6C0DRE2"/>
<evidence type="ECO:0000313" key="2">
    <source>
        <dbReference type="EMBL" id="QHT19237.1"/>
    </source>
</evidence>